<name>A0A8S5TF60_9CAUD</name>
<proteinExistence type="predicted"/>
<sequence length="120" mass="14282">MNGKENIKVVNRLLFEKDVIKAVDKHTKDDDRLDDDISCILEELKSPIFVGSKEAINNLKVENKPMQRQRRVLLFENENLDLEQRGNRYYLSLYDKEGKFQREVTIDVKDDYNVEFRNCK</sequence>
<evidence type="ECO:0000313" key="1">
    <source>
        <dbReference type="EMBL" id="DAF61902.1"/>
    </source>
</evidence>
<protein>
    <submittedName>
        <fullName evidence="1">Uncharacterized protein</fullName>
    </submittedName>
</protein>
<organism evidence="1">
    <name type="scientific">Siphoviridae sp. ctP0x5</name>
    <dbReference type="NCBI Taxonomy" id="2827863"/>
    <lineage>
        <taxon>Viruses</taxon>
        <taxon>Duplodnaviria</taxon>
        <taxon>Heunggongvirae</taxon>
        <taxon>Uroviricota</taxon>
        <taxon>Caudoviricetes</taxon>
    </lineage>
</organism>
<reference evidence="1" key="1">
    <citation type="journal article" date="2021" name="Proc. Natl. Acad. Sci. U.S.A.">
        <title>A Catalog of Tens of Thousands of Viruses from Human Metagenomes Reveals Hidden Associations with Chronic Diseases.</title>
        <authorList>
            <person name="Tisza M.J."/>
            <person name="Buck C.B."/>
        </authorList>
    </citation>
    <scope>NUCLEOTIDE SEQUENCE</scope>
    <source>
        <strain evidence="1">CtP0x5</strain>
    </source>
</reference>
<dbReference type="EMBL" id="BK032818">
    <property type="protein sequence ID" value="DAF61902.1"/>
    <property type="molecule type" value="Genomic_DNA"/>
</dbReference>
<accession>A0A8S5TF60</accession>